<dbReference type="OrthoDB" id="2592339at2759"/>
<evidence type="ECO:0000256" key="1">
    <source>
        <dbReference type="SAM" id="MobiDB-lite"/>
    </source>
</evidence>
<feature type="region of interest" description="Disordered" evidence="1">
    <location>
        <begin position="111"/>
        <end position="213"/>
    </location>
</feature>
<feature type="region of interest" description="Disordered" evidence="1">
    <location>
        <begin position="326"/>
        <end position="345"/>
    </location>
</feature>
<dbReference type="EMBL" id="MCFC01000099">
    <property type="protein sequence ID" value="ORY22034.1"/>
    <property type="molecule type" value="Genomic_DNA"/>
</dbReference>
<feature type="compositionally biased region" description="Low complexity" evidence="1">
    <location>
        <begin position="391"/>
        <end position="409"/>
    </location>
</feature>
<feature type="region of interest" description="Disordered" evidence="1">
    <location>
        <begin position="391"/>
        <end position="492"/>
    </location>
</feature>
<feature type="compositionally biased region" description="Low complexity" evidence="1">
    <location>
        <begin position="252"/>
        <end position="261"/>
    </location>
</feature>
<accession>A0A1Y2AHV6</accession>
<feature type="compositionally biased region" description="Polar residues" evidence="1">
    <location>
        <begin position="121"/>
        <end position="136"/>
    </location>
</feature>
<gene>
    <name evidence="2" type="ORF">BCR39DRAFT_393632</name>
</gene>
<reference evidence="2 3" key="1">
    <citation type="submission" date="2016-07" db="EMBL/GenBank/DDBJ databases">
        <title>Pervasive Adenine N6-methylation of Active Genes in Fungi.</title>
        <authorList>
            <consortium name="DOE Joint Genome Institute"/>
            <person name="Mondo S.J."/>
            <person name="Dannebaum R.O."/>
            <person name="Kuo R.C."/>
            <person name="Labutti K."/>
            <person name="Haridas S."/>
            <person name="Kuo A."/>
            <person name="Salamov A."/>
            <person name="Ahrendt S.R."/>
            <person name="Lipzen A."/>
            <person name="Sullivan W."/>
            <person name="Andreopoulos W.B."/>
            <person name="Clum A."/>
            <person name="Lindquist E."/>
            <person name="Daum C."/>
            <person name="Ramamoorthy G.K."/>
            <person name="Gryganskyi A."/>
            <person name="Culley D."/>
            <person name="Magnuson J.K."/>
            <person name="James T.Y."/>
            <person name="O'Malley M.A."/>
            <person name="Stajich J.E."/>
            <person name="Spatafora J.W."/>
            <person name="Visel A."/>
            <person name="Grigoriev I.V."/>
        </authorList>
    </citation>
    <scope>NUCLEOTIDE SEQUENCE [LARGE SCALE GENOMIC DNA]</scope>
    <source>
        <strain evidence="2 3">68-887.2</strain>
    </source>
</reference>
<feature type="compositionally biased region" description="Low complexity" evidence="1">
    <location>
        <begin position="309"/>
        <end position="319"/>
    </location>
</feature>
<feature type="region of interest" description="Disordered" evidence="1">
    <location>
        <begin position="41"/>
        <end position="75"/>
    </location>
</feature>
<protein>
    <submittedName>
        <fullName evidence="2">Uncharacterized protein</fullName>
    </submittedName>
</protein>
<feature type="compositionally biased region" description="Polar residues" evidence="1">
    <location>
        <begin position="434"/>
        <end position="456"/>
    </location>
</feature>
<feature type="region of interest" description="Disordered" evidence="1">
    <location>
        <begin position="248"/>
        <end position="277"/>
    </location>
</feature>
<evidence type="ECO:0000313" key="3">
    <source>
        <dbReference type="Proteomes" id="UP000193986"/>
    </source>
</evidence>
<feature type="compositionally biased region" description="Polar residues" evidence="1">
    <location>
        <begin position="474"/>
        <end position="489"/>
    </location>
</feature>
<name>A0A1Y2AHV6_9TREE</name>
<dbReference type="Proteomes" id="UP000193986">
    <property type="component" value="Unassembled WGS sequence"/>
</dbReference>
<feature type="compositionally biased region" description="Low complexity" evidence="1">
    <location>
        <begin position="199"/>
        <end position="212"/>
    </location>
</feature>
<dbReference type="AlphaFoldDB" id="A0A1Y2AHV6"/>
<feature type="region of interest" description="Disordered" evidence="1">
    <location>
        <begin position="1"/>
        <end position="24"/>
    </location>
</feature>
<organism evidence="2 3">
    <name type="scientific">Naematelia encephala</name>
    <dbReference type="NCBI Taxonomy" id="71784"/>
    <lineage>
        <taxon>Eukaryota</taxon>
        <taxon>Fungi</taxon>
        <taxon>Dikarya</taxon>
        <taxon>Basidiomycota</taxon>
        <taxon>Agaricomycotina</taxon>
        <taxon>Tremellomycetes</taxon>
        <taxon>Tremellales</taxon>
        <taxon>Naemateliaceae</taxon>
        <taxon>Naematelia</taxon>
    </lineage>
</organism>
<evidence type="ECO:0000313" key="2">
    <source>
        <dbReference type="EMBL" id="ORY22034.1"/>
    </source>
</evidence>
<feature type="region of interest" description="Disordered" evidence="1">
    <location>
        <begin position="300"/>
        <end position="319"/>
    </location>
</feature>
<feature type="compositionally biased region" description="Polar residues" evidence="1">
    <location>
        <begin position="179"/>
        <end position="193"/>
    </location>
</feature>
<comment type="caution">
    <text evidence="2">The sequence shown here is derived from an EMBL/GenBank/DDBJ whole genome shotgun (WGS) entry which is preliminary data.</text>
</comment>
<dbReference type="InParanoid" id="A0A1Y2AHV6"/>
<feature type="region of interest" description="Disordered" evidence="1">
    <location>
        <begin position="542"/>
        <end position="562"/>
    </location>
</feature>
<proteinExistence type="predicted"/>
<feature type="compositionally biased region" description="Acidic residues" evidence="1">
    <location>
        <begin position="542"/>
        <end position="558"/>
    </location>
</feature>
<sequence>MLTPTPIHHHHQPGENRQSSHITSYHHTRSIPLATAHPNLPHAQRRTYSPPATPPKAYDGGMSDSASPSPPRSSCFCGRALQQADTSIYCSVDCARSDAFSSLCFKPTAPPSPPTYAPLSRNPSISSTCSTDSDWQASHYRRLARAEERKEERRRRRTAGSTASSNVPELVHHSHSHSRNPSIASTVSSNGWSSIGGLSRNPSSASTASSASRRVRVDAAIMEDEDEDEDEEMLDDVVLPIAPIPRYHHQQQHQYPQQQHQQQRRRGGANTKALDGIGMGKDMRDVLEEIIQMEQGFQLDDEDNSINPTTSSTSTSSTTTGLLCAQLPNIKPPKTPPIGVESRRRSSFCIPNAPARAQPYPRRNRPPSMMGLHLSSLSESHTALYLATASPTTTTTGTSTTATRRSASPKLETRRSLTFDPNDIPALIPPSISRYDSPNLTPSRRRFANTSTTTHHPTMDGWKFPSTPSSSSSRHQSGYDTNNATTTPTPVRISEAAPGPLLLWPGSRPPPLAPALFPSSPGMNTTPVSTGMRLGVMLDSSSTEEDEAMDVDDADGDGDDGRTGYLPVFLEAEGFRDRWAAL</sequence>
<keyword evidence="3" id="KW-1185">Reference proteome</keyword>